<sequence length="126" mass="14594">MKPNVKKSSDSCEEFTLGEEALIRQWLEYRKVVLDRYRMNSQQSTGPPLSVFQELNSHLKNASYLAGNKFSKADVEVLSGLLEFYGPQSIQTKEKYPYLSRWFTHISHLSHNELSITIPFSRSSLY</sequence>
<evidence type="ECO:0000313" key="2">
    <source>
        <dbReference type="EMBL" id="CAH0111378.1"/>
    </source>
</evidence>
<dbReference type="GO" id="GO:0005737">
    <property type="term" value="C:cytoplasm"/>
    <property type="evidence" value="ECO:0007669"/>
    <property type="project" value="TreeGrafter"/>
</dbReference>
<dbReference type="InterPro" id="IPR036282">
    <property type="entry name" value="Glutathione-S-Trfase_C_sf"/>
</dbReference>
<dbReference type="SUPFAM" id="SSF47616">
    <property type="entry name" value="GST C-terminal domain-like"/>
    <property type="match status" value="1"/>
</dbReference>
<dbReference type="PANTHER" id="PTHR44490">
    <property type="entry name" value="EUKARYOTIC TRANSLATION ELONGATION FACTOR 1 EPSILON-1"/>
    <property type="match status" value="1"/>
</dbReference>
<evidence type="ECO:0000313" key="3">
    <source>
        <dbReference type="Proteomes" id="UP000789390"/>
    </source>
</evidence>
<dbReference type="GO" id="GO:0017101">
    <property type="term" value="C:aminoacyl-tRNA synthetase multienzyme complex"/>
    <property type="evidence" value="ECO:0007669"/>
    <property type="project" value="InterPro"/>
</dbReference>
<dbReference type="PANTHER" id="PTHR44490:SF1">
    <property type="entry name" value="EUKARYOTIC TRANSLATION ELONGATION FACTOR 1 EPSILON-1"/>
    <property type="match status" value="1"/>
</dbReference>
<organism evidence="2 3">
    <name type="scientific">Daphnia galeata</name>
    <dbReference type="NCBI Taxonomy" id="27404"/>
    <lineage>
        <taxon>Eukaryota</taxon>
        <taxon>Metazoa</taxon>
        <taxon>Ecdysozoa</taxon>
        <taxon>Arthropoda</taxon>
        <taxon>Crustacea</taxon>
        <taxon>Branchiopoda</taxon>
        <taxon>Diplostraca</taxon>
        <taxon>Cladocera</taxon>
        <taxon>Anomopoda</taxon>
        <taxon>Daphniidae</taxon>
        <taxon>Daphnia</taxon>
    </lineage>
</organism>
<dbReference type="AlphaFoldDB" id="A0A8J2RXR3"/>
<comment type="caution">
    <text evidence="2">The sequence shown here is derived from an EMBL/GenBank/DDBJ whole genome shotgun (WGS) entry which is preliminary data.</text>
</comment>
<name>A0A8J2RXR3_9CRUS</name>
<evidence type="ECO:0000259" key="1">
    <source>
        <dbReference type="Pfam" id="PF21972"/>
    </source>
</evidence>
<dbReference type="Pfam" id="PF21972">
    <property type="entry name" value="Arc1p_N_like"/>
    <property type="match status" value="1"/>
</dbReference>
<dbReference type="GO" id="GO:0005634">
    <property type="term" value="C:nucleus"/>
    <property type="evidence" value="ECO:0007669"/>
    <property type="project" value="TreeGrafter"/>
</dbReference>
<gene>
    <name evidence="2" type="ORF">DGAL_LOCUS15023</name>
</gene>
<dbReference type="GO" id="GO:0043517">
    <property type="term" value="P:positive regulation of DNA damage response, signal transduction by p53 class mediator"/>
    <property type="evidence" value="ECO:0007669"/>
    <property type="project" value="InterPro"/>
</dbReference>
<proteinExistence type="predicted"/>
<accession>A0A8J2RXR3</accession>
<feature type="domain" description="Nuclear-export cofactor Arc1-like N-terminal" evidence="1">
    <location>
        <begin position="20"/>
        <end position="108"/>
    </location>
</feature>
<dbReference type="InterPro" id="IPR053836">
    <property type="entry name" value="Arc1-like_N"/>
</dbReference>
<dbReference type="OrthoDB" id="19141at2759"/>
<protein>
    <recommendedName>
        <fullName evidence="1">Nuclear-export cofactor Arc1-like N-terminal domain-containing protein</fullName>
    </recommendedName>
</protein>
<dbReference type="InterPro" id="IPR042450">
    <property type="entry name" value="EEF1E1"/>
</dbReference>
<reference evidence="2" key="1">
    <citation type="submission" date="2021-11" db="EMBL/GenBank/DDBJ databases">
        <authorList>
            <person name="Schell T."/>
        </authorList>
    </citation>
    <scope>NUCLEOTIDE SEQUENCE</scope>
    <source>
        <strain evidence="2">M5</strain>
    </source>
</reference>
<dbReference type="Proteomes" id="UP000789390">
    <property type="component" value="Unassembled WGS sequence"/>
</dbReference>
<dbReference type="Gene3D" id="1.20.1050.10">
    <property type="match status" value="1"/>
</dbReference>
<dbReference type="EMBL" id="CAKKLH010000314">
    <property type="protein sequence ID" value="CAH0111378.1"/>
    <property type="molecule type" value="Genomic_DNA"/>
</dbReference>
<keyword evidence="3" id="KW-1185">Reference proteome</keyword>